<protein>
    <submittedName>
        <fullName evidence="12">Putative transposase</fullName>
    </submittedName>
</protein>
<dbReference type="Pfam" id="PF12323">
    <property type="entry name" value="HTH_OrfB_IS605"/>
    <property type="match status" value="1"/>
</dbReference>
<dbReference type="PANTHER" id="PTHR30405:SF25">
    <property type="entry name" value="RNA-GUIDED DNA ENDONUCLEASE INSQ-RELATED"/>
    <property type="match status" value="1"/>
</dbReference>
<gene>
    <name evidence="12" type="ORF">BKA00_003656</name>
</gene>
<evidence type="ECO:0000256" key="8">
    <source>
        <dbReference type="SAM" id="MobiDB-lite"/>
    </source>
</evidence>
<dbReference type="InterPro" id="IPR021027">
    <property type="entry name" value="Transposase_put_HTH"/>
</dbReference>
<evidence type="ECO:0000259" key="10">
    <source>
        <dbReference type="Pfam" id="PF07282"/>
    </source>
</evidence>
<dbReference type="InterPro" id="IPR051399">
    <property type="entry name" value="RNA-guided_DNA_endo/Transpos"/>
</dbReference>
<evidence type="ECO:0000256" key="5">
    <source>
        <dbReference type="ARBA" id="ARBA00022833"/>
    </source>
</evidence>
<name>A0A7X0G0Y6_9ACTN</name>
<feature type="domain" description="Probable transposase IS891/IS1136/IS1341" evidence="9">
    <location>
        <begin position="179"/>
        <end position="282"/>
    </location>
</feature>
<dbReference type="AlphaFoldDB" id="A0A7X0G0Y6"/>
<feature type="domain" description="Cas12f1-like TNB" evidence="10">
    <location>
        <begin position="294"/>
        <end position="360"/>
    </location>
</feature>
<proteinExistence type="inferred from homology"/>
<dbReference type="Pfam" id="PF01385">
    <property type="entry name" value="OrfB_IS605"/>
    <property type="match status" value="1"/>
</dbReference>
<dbReference type="InterPro" id="IPR010095">
    <property type="entry name" value="Cas12f1-like_TNB"/>
</dbReference>
<evidence type="ECO:0000256" key="2">
    <source>
        <dbReference type="ARBA" id="ARBA00011044"/>
    </source>
</evidence>
<organism evidence="12 13">
    <name type="scientific">Actinomadura coerulea</name>
    <dbReference type="NCBI Taxonomy" id="46159"/>
    <lineage>
        <taxon>Bacteria</taxon>
        <taxon>Bacillati</taxon>
        <taxon>Actinomycetota</taxon>
        <taxon>Actinomycetes</taxon>
        <taxon>Streptosporangiales</taxon>
        <taxon>Thermomonosporaceae</taxon>
        <taxon>Actinomadura</taxon>
    </lineage>
</organism>
<feature type="region of interest" description="Disordered" evidence="8">
    <location>
        <begin position="376"/>
        <end position="397"/>
    </location>
</feature>
<evidence type="ECO:0000259" key="11">
    <source>
        <dbReference type="Pfam" id="PF12323"/>
    </source>
</evidence>
<comment type="similarity">
    <text evidence="1">In the C-terminal section; belongs to the transposase 35 family.</text>
</comment>
<keyword evidence="4" id="KW-0479">Metal-binding</keyword>
<evidence type="ECO:0000313" key="12">
    <source>
        <dbReference type="EMBL" id="MBB6396742.1"/>
    </source>
</evidence>
<dbReference type="GO" id="GO:0003677">
    <property type="term" value="F:DNA binding"/>
    <property type="evidence" value="ECO:0007669"/>
    <property type="project" value="UniProtKB-KW"/>
</dbReference>
<keyword evidence="7" id="KW-0233">DNA recombination</keyword>
<dbReference type="Pfam" id="PF07282">
    <property type="entry name" value="Cas12f1-like_TNB"/>
    <property type="match status" value="1"/>
</dbReference>
<dbReference type="GO" id="GO:0046872">
    <property type="term" value="F:metal ion binding"/>
    <property type="evidence" value="ECO:0007669"/>
    <property type="project" value="UniProtKB-KW"/>
</dbReference>
<keyword evidence="5" id="KW-0862">Zinc</keyword>
<evidence type="ECO:0000256" key="3">
    <source>
        <dbReference type="ARBA" id="ARBA00022578"/>
    </source>
</evidence>
<dbReference type="GO" id="GO:0006310">
    <property type="term" value="P:DNA recombination"/>
    <property type="evidence" value="ECO:0007669"/>
    <property type="project" value="UniProtKB-KW"/>
</dbReference>
<evidence type="ECO:0000313" key="13">
    <source>
        <dbReference type="Proteomes" id="UP000546324"/>
    </source>
</evidence>
<sequence>MAQQVKRAFKYRFYPTSEQAAELSRTFGCVRLVYNKALDERTEAWYGEQRRISYAQSSAALTQWKKTPEFAFLAEVSCVPLQQALRHLQTAFVNFFAKRAAYPRFKSRKRSRASAEYTRSAFTWRDGHLKPAKMDAPLDIRWSRPLPGGAEPSTVTVSRDSAGRWFVSLLCQDSIICAPATSAAVGADAGITSLVTLSTGEKIINPWHERRDRARLASAQRNLARKAKGSANWDKARRKVARVHARIADRRRDFLHKLSTRLVRENQTVVIEDLAVGNLLKNRTLARAISDAAWAQLRSMLEYKCAWYGRELIVIDRWFPSSKLCGTCGTVRAKLPLNVREWTCDCGAEHDRDVNAACNILAAGLAASACGDGVRPQRNTSRTRRSSAKQETQRATAGAPCLLSGEEVNL</sequence>
<dbReference type="EMBL" id="JACHMQ010000001">
    <property type="protein sequence ID" value="MBB6396742.1"/>
    <property type="molecule type" value="Genomic_DNA"/>
</dbReference>
<dbReference type="Proteomes" id="UP000546324">
    <property type="component" value="Unassembled WGS sequence"/>
</dbReference>
<dbReference type="PANTHER" id="PTHR30405">
    <property type="entry name" value="TRANSPOSASE"/>
    <property type="match status" value="1"/>
</dbReference>
<dbReference type="RefSeq" id="WP_185026611.1">
    <property type="nucleotide sequence ID" value="NZ_JACHMQ010000001.1"/>
</dbReference>
<evidence type="ECO:0000256" key="1">
    <source>
        <dbReference type="ARBA" id="ARBA00008761"/>
    </source>
</evidence>
<feature type="domain" description="Transposase putative helix-turn-helix" evidence="11">
    <location>
        <begin position="1"/>
        <end position="48"/>
    </location>
</feature>
<keyword evidence="13" id="KW-1185">Reference proteome</keyword>
<dbReference type="NCBIfam" id="TIGR01766">
    <property type="entry name" value="IS200/IS605 family accessory protein TnpB-like domain"/>
    <property type="match status" value="1"/>
</dbReference>
<accession>A0A7X0G0Y6</accession>
<dbReference type="InterPro" id="IPR001959">
    <property type="entry name" value="Transposase"/>
</dbReference>
<evidence type="ECO:0000256" key="6">
    <source>
        <dbReference type="ARBA" id="ARBA00023125"/>
    </source>
</evidence>
<dbReference type="GO" id="GO:0032196">
    <property type="term" value="P:transposition"/>
    <property type="evidence" value="ECO:0007669"/>
    <property type="project" value="UniProtKB-KW"/>
</dbReference>
<evidence type="ECO:0000256" key="7">
    <source>
        <dbReference type="ARBA" id="ARBA00023172"/>
    </source>
</evidence>
<dbReference type="NCBIfam" id="NF040570">
    <property type="entry name" value="guided_TnpB"/>
    <property type="match status" value="1"/>
</dbReference>
<reference evidence="12 13" key="1">
    <citation type="submission" date="2020-08" db="EMBL/GenBank/DDBJ databases">
        <title>Sequencing the genomes of 1000 actinobacteria strains.</title>
        <authorList>
            <person name="Klenk H.-P."/>
        </authorList>
    </citation>
    <scope>NUCLEOTIDE SEQUENCE [LARGE SCALE GENOMIC DNA]</scope>
    <source>
        <strain evidence="12 13">DSM 43675</strain>
    </source>
</reference>
<keyword evidence="6" id="KW-0238">DNA-binding</keyword>
<keyword evidence="3" id="KW-0815">Transposition</keyword>
<comment type="similarity">
    <text evidence="2">In the N-terminal section; belongs to the transposase 2 family.</text>
</comment>
<evidence type="ECO:0000256" key="4">
    <source>
        <dbReference type="ARBA" id="ARBA00022723"/>
    </source>
</evidence>
<comment type="caution">
    <text evidence="12">The sequence shown here is derived from an EMBL/GenBank/DDBJ whole genome shotgun (WGS) entry which is preliminary data.</text>
</comment>
<evidence type="ECO:0000259" key="9">
    <source>
        <dbReference type="Pfam" id="PF01385"/>
    </source>
</evidence>